<name>A0A5B7ER30_PORTR</name>
<evidence type="ECO:0000313" key="1">
    <source>
        <dbReference type="EMBL" id="MPC37210.1"/>
    </source>
</evidence>
<dbReference type="AlphaFoldDB" id="A0A5B7ER30"/>
<protein>
    <submittedName>
        <fullName evidence="1">Uncharacterized protein</fullName>
    </submittedName>
</protein>
<reference evidence="1 2" key="1">
    <citation type="submission" date="2019-05" db="EMBL/GenBank/DDBJ databases">
        <title>Another draft genome of Portunus trituberculatus and its Hox gene families provides insights of decapod evolution.</title>
        <authorList>
            <person name="Jeong J.-H."/>
            <person name="Song I."/>
            <person name="Kim S."/>
            <person name="Choi T."/>
            <person name="Kim D."/>
            <person name="Ryu S."/>
            <person name="Kim W."/>
        </authorList>
    </citation>
    <scope>NUCLEOTIDE SEQUENCE [LARGE SCALE GENOMIC DNA]</scope>
    <source>
        <tissue evidence="1">Muscle</tissue>
    </source>
</reference>
<dbReference type="EMBL" id="VSRR010003716">
    <property type="protein sequence ID" value="MPC37210.1"/>
    <property type="molecule type" value="Genomic_DNA"/>
</dbReference>
<accession>A0A5B7ER30</accession>
<evidence type="ECO:0000313" key="2">
    <source>
        <dbReference type="Proteomes" id="UP000324222"/>
    </source>
</evidence>
<gene>
    <name evidence="1" type="ORF">E2C01_030684</name>
</gene>
<dbReference type="Proteomes" id="UP000324222">
    <property type="component" value="Unassembled WGS sequence"/>
</dbReference>
<comment type="caution">
    <text evidence="1">The sequence shown here is derived from an EMBL/GenBank/DDBJ whole genome shotgun (WGS) entry which is preliminary data.</text>
</comment>
<keyword evidence="2" id="KW-1185">Reference proteome</keyword>
<sequence>MKRSLSSLRLASSASLLNSSARRLSSSSCLLCKSADKRDSSKYLMSRHRHLSYPLRAGRGGCDAARSVSRQGCCVPCERRGKTRTQNSARTGTTPHTLSQHCTHNTRNCTHCHKSHCNSVKPREGREEAVESLLARRRWRRDDSRSYSLRHEVLGSCWDSTATKVKVLHKNTY</sequence>
<proteinExistence type="predicted"/>
<organism evidence="1 2">
    <name type="scientific">Portunus trituberculatus</name>
    <name type="common">Swimming crab</name>
    <name type="synonym">Neptunus trituberculatus</name>
    <dbReference type="NCBI Taxonomy" id="210409"/>
    <lineage>
        <taxon>Eukaryota</taxon>
        <taxon>Metazoa</taxon>
        <taxon>Ecdysozoa</taxon>
        <taxon>Arthropoda</taxon>
        <taxon>Crustacea</taxon>
        <taxon>Multicrustacea</taxon>
        <taxon>Malacostraca</taxon>
        <taxon>Eumalacostraca</taxon>
        <taxon>Eucarida</taxon>
        <taxon>Decapoda</taxon>
        <taxon>Pleocyemata</taxon>
        <taxon>Brachyura</taxon>
        <taxon>Eubrachyura</taxon>
        <taxon>Portunoidea</taxon>
        <taxon>Portunidae</taxon>
        <taxon>Portuninae</taxon>
        <taxon>Portunus</taxon>
    </lineage>
</organism>